<dbReference type="InterPro" id="IPR002549">
    <property type="entry name" value="AI-2E-like"/>
</dbReference>
<evidence type="ECO:0000256" key="5">
    <source>
        <dbReference type="ARBA" id="ARBA00023136"/>
    </source>
</evidence>
<organism evidence="7 8">
    <name type="scientific">Parachitinimonas caeni</name>
    <dbReference type="NCBI Taxonomy" id="3031301"/>
    <lineage>
        <taxon>Bacteria</taxon>
        <taxon>Pseudomonadati</taxon>
        <taxon>Pseudomonadota</taxon>
        <taxon>Betaproteobacteria</taxon>
        <taxon>Neisseriales</taxon>
        <taxon>Chitinibacteraceae</taxon>
        <taxon>Parachitinimonas</taxon>
    </lineage>
</organism>
<evidence type="ECO:0000256" key="1">
    <source>
        <dbReference type="ARBA" id="ARBA00004141"/>
    </source>
</evidence>
<reference evidence="7" key="1">
    <citation type="submission" date="2023-03" db="EMBL/GenBank/DDBJ databases">
        <title>Chitinimonas shenzhenensis gen. nov., sp. nov., a novel member of family Burkholderiaceae isolated from activated sludge collected in Shen Zhen, China.</title>
        <authorList>
            <person name="Wang X."/>
        </authorList>
    </citation>
    <scope>NUCLEOTIDE SEQUENCE</scope>
    <source>
        <strain evidence="7">DQS-5</strain>
    </source>
</reference>
<gene>
    <name evidence="7" type="ORF">PZA18_03555</name>
</gene>
<sequence length="354" mass="37991">MRQKRFAGGRVVALLGILAVVIATVYLLAPILAPFVAAAIIAYMLHPLVDRLSRYRLPRSLSAGLVMTGLFVAGLSMLLVIVPLFVQQIRALAGYLPKVISWGKDTLAPGLVQRFGIDIRLEPEQVKAWLASHSDAAGAALNKILPSLADGGAALFGVLANMLLLPVVLFYFLRDWPAVIRMVDELIPRSWHGKVHQVGGEIDSLLGQFLRGQFSVMLIMAAFYSIGLAFTGLHSALAIGLVAGFLVFVPYLGVIVGAGLATLTAALQFGTVIGLLPVWGVFLIGQLLEGFYITPTLVGERIGLHPVAVIFALLAFGQLFGFVGVLLALPLAASLLVALRHMKAHYVESPLYRR</sequence>
<comment type="similarity">
    <text evidence="2">Belongs to the autoinducer-2 exporter (AI-2E) (TC 2.A.86) family.</text>
</comment>
<evidence type="ECO:0000256" key="2">
    <source>
        <dbReference type="ARBA" id="ARBA00009773"/>
    </source>
</evidence>
<proteinExistence type="inferred from homology"/>
<feature type="transmembrane region" description="Helical" evidence="6">
    <location>
        <begin position="267"/>
        <end position="288"/>
    </location>
</feature>
<dbReference type="RefSeq" id="WP_284099415.1">
    <property type="nucleotide sequence ID" value="NZ_JARRAF010000003.1"/>
</dbReference>
<feature type="transmembrane region" description="Helical" evidence="6">
    <location>
        <begin position="239"/>
        <end position="260"/>
    </location>
</feature>
<dbReference type="Proteomes" id="UP001172778">
    <property type="component" value="Unassembled WGS sequence"/>
</dbReference>
<keyword evidence="4 6" id="KW-1133">Transmembrane helix</keyword>
<keyword evidence="8" id="KW-1185">Reference proteome</keyword>
<evidence type="ECO:0000256" key="6">
    <source>
        <dbReference type="SAM" id="Phobius"/>
    </source>
</evidence>
<comment type="caution">
    <text evidence="7">The sequence shown here is derived from an EMBL/GenBank/DDBJ whole genome shotgun (WGS) entry which is preliminary data.</text>
</comment>
<evidence type="ECO:0000313" key="7">
    <source>
        <dbReference type="EMBL" id="MDK2123126.1"/>
    </source>
</evidence>
<protein>
    <submittedName>
        <fullName evidence="7">AI-2E family transporter</fullName>
    </submittedName>
</protein>
<feature type="transmembrane region" description="Helical" evidence="6">
    <location>
        <begin position="31"/>
        <end position="49"/>
    </location>
</feature>
<feature type="transmembrane region" description="Helical" evidence="6">
    <location>
        <begin position="153"/>
        <end position="173"/>
    </location>
</feature>
<name>A0ABT7DST0_9NEIS</name>
<feature type="transmembrane region" description="Helical" evidence="6">
    <location>
        <begin position="7"/>
        <end position="25"/>
    </location>
</feature>
<evidence type="ECO:0000256" key="3">
    <source>
        <dbReference type="ARBA" id="ARBA00022692"/>
    </source>
</evidence>
<evidence type="ECO:0000313" key="8">
    <source>
        <dbReference type="Proteomes" id="UP001172778"/>
    </source>
</evidence>
<evidence type="ECO:0000256" key="4">
    <source>
        <dbReference type="ARBA" id="ARBA00022989"/>
    </source>
</evidence>
<feature type="transmembrane region" description="Helical" evidence="6">
    <location>
        <begin position="61"/>
        <end position="86"/>
    </location>
</feature>
<feature type="transmembrane region" description="Helical" evidence="6">
    <location>
        <begin position="214"/>
        <end position="233"/>
    </location>
</feature>
<dbReference type="PANTHER" id="PTHR21716:SF64">
    <property type="entry name" value="AI-2 TRANSPORT PROTEIN TQSA"/>
    <property type="match status" value="1"/>
</dbReference>
<dbReference type="EMBL" id="JARRAF010000003">
    <property type="protein sequence ID" value="MDK2123126.1"/>
    <property type="molecule type" value="Genomic_DNA"/>
</dbReference>
<feature type="transmembrane region" description="Helical" evidence="6">
    <location>
        <begin position="308"/>
        <end position="339"/>
    </location>
</feature>
<comment type="subcellular location">
    <subcellularLocation>
        <location evidence="1">Membrane</location>
        <topology evidence="1">Multi-pass membrane protein</topology>
    </subcellularLocation>
</comment>
<dbReference type="PANTHER" id="PTHR21716">
    <property type="entry name" value="TRANSMEMBRANE PROTEIN"/>
    <property type="match status" value="1"/>
</dbReference>
<keyword evidence="3 6" id="KW-0812">Transmembrane</keyword>
<accession>A0ABT7DST0</accession>
<dbReference type="Pfam" id="PF01594">
    <property type="entry name" value="AI-2E_transport"/>
    <property type="match status" value="1"/>
</dbReference>
<keyword evidence="5 6" id="KW-0472">Membrane</keyword>